<dbReference type="InterPro" id="IPR027385">
    <property type="entry name" value="Beta-barrel_OMP"/>
</dbReference>
<evidence type="ECO:0000259" key="3">
    <source>
        <dbReference type="Pfam" id="PF13505"/>
    </source>
</evidence>
<name>A0A6G6GLZ5_9FLAO</name>
<keyword evidence="5" id="KW-1185">Reference proteome</keyword>
<dbReference type="InterPro" id="IPR011250">
    <property type="entry name" value="OMP/PagP_B-barrel"/>
</dbReference>
<dbReference type="GO" id="GO:0019867">
    <property type="term" value="C:outer membrane"/>
    <property type="evidence" value="ECO:0007669"/>
    <property type="project" value="InterPro"/>
</dbReference>
<evidence type="ECO:0000313" key="5">
    <source>
        <dbReference type="Proteomes" id="UP000505306"/>
    </source>
</evidence>
<gene>
    <name evidence="4" type="ORF">G5B37_08390</name>
</gene>
<feature type="signal peptide" evidence="2">
    <location>
        <begin position="1"/>
        <end position="18"/>
    </location>
</feature>
<reference evidence="4 5" key="1">
    <citation type="submission" date="2020-02" db="EMBL/GenBank/DDBJ databases">
        <title>Complete genome sequence of Flavobacteriaceae bacterium.</title>
        <authorList>
            <person name="Kim S.-J."/>
            <person name="Kim Y.-S."/>
            <person name="Kim K.-H."/>
        </authorList>
    </citation>
    <scope>NUCLEOTIDE SEQUENCE [LARGE SCALE GENOMIC DNA]</scope>
    <source>
        <strain evidence="4 5">RR4-40</strain>
    </source>
</reference>
<dbReference type="InterPro" id="IPR006315">
    <property type="entry name" value="OM_autotransptr_brl_dom"/>
</dbReference>
<dbReference type="KEGG" id="mgel:G5B37_08390"/>
<sequence length="223" mass="25139">MKTRILLFFLTISLTSFSQEIFLEAGLTSSNFEFTNSQGNELENLNSVTKSYLSAGFSHNIFTEGLNASLGVSHNSYGSVGSDNVLGNFFEYDVDYLGINLGFDYDLFTWHNFTPFLKVNASYEFLLQGTQRLNNQVFDLKGVEEFDDAGFFFRGGLGLSYPISEKSSIYLLYTYGQSLDLEDKSPNSNEKLKIVMNNIGIGFTLTLPPKKEKELEEETEVEE</sequence>
<dbReference type="Pfam" id="PF13505">
    <property type="entry name" value="OMP_b-brl"/>
    <property type="match status" value="1"/>
</dbReference>
<evidence type="ECO:0000313" key="4">
    <source>
        <dbReference type="EMBL" id="QIE59579.1"/>
    </source>
</evidence>
<dbReference type="Gene3D" id="2.40.160.20">
    <property type="match status" value="1"/>
</dbReference>
<dbReference type="NCBIfam" id="TIGR01414">
    <property type="entry name" value="autotrans_barl"/>
    <property type="match status" value="1"/>
</dbReference>
<dbReference type="AlphaFoldDB" id="A0A6G6GLZ5"/>
<proteinExistence type="predicted"/>
<keyword evidence="1 2" id="KW-0732">Signal</keyword>
<feature type="domain" description="Outer membrane protein beta-barrel" evidence="3">
    <location>
        <begin position="6"/>
        <end position="203"/>
    </location>
</feature>
<feature type="chain" id="PRO_5026239551" evidence="2">
    <location>
        <begin position="19"/>
        <end position="223"/>
    </location>
</feature>
<accession>A0A6G6GLZ5</accession>
<organism evidence="4 5">
    <name type="scientific">Rasiella rasia</name>
    <dbReference type="NCBI Taxonomy" id="2744027"/>
    <lineage>
        <taxon>Bacteria</taxon>
        <taxon>Pseudomonadati</taxon>
        <taxon>Bacteroidota</taxon>
        <taxon>Flavobacteriia</taxon>
        <taxon>Flavobacteriales</taxon>
        <taxon>Flavobacteriaceae</taxon>
        <taxon>Rasiella</taxon>
    </lineage>
</organism>
<dbReference type="Proteomes" id="UP000505306">
    <property type="component" value="Chromosome"/>
</dbReference>
<evidence type="ECO:0000256" key="1">
    <source>
        <dbReference type="ARBA" id="ARBA00022729"/>
    </source>
</evidence>
<dbReference type="EMBL" id="CP049057">
    <property type="protein sequence ID" value="QIE59579.1"/>
    <property type="molecule type" value="Genomic_DNA"/>
</dbReference>
<dbReference type="SUPFAM" id="SSF56925">
    <property type="entry name" value="OMPA-like"/>
    <property type="match status" value="1"/>
</dbReference>
<protein>
    <submittedName>
        <fullName evidence="4">Outer membrane beta-barrel protein</fullName>
    </submittedName>
</protein>
<evidence type="ECO:0000256" key="2">
    <source>
        <dbReference type="SAM" id="SignalP"/>
    </source>
</evidence>
<dbReference type="RefSeq" id="WP_164679593.1">
    <property type="nucleotide sequence ID" value="NZ_CP049057.1"/>
</dbReference>